<dbReference type="PROSITE" id="PS01081">
    <property type="entry name" value="HTH_TETR_1"/>
    <property type="match status" value="1"/>
</dbReference>
<proteinExistence type="predicted"/>
<accession>A0AA52EIN0</accession>
<organism evidence="1 2">
    <name type="scientific">Temperatibacter marinus</name>
    <dbReference type="NCBI Taxonomy" id="1456591"/>
    <lineage>
        <taxon>Bacteria</taxon>
        <taxon>Pseudomonadati</taxon>
        <taxon>Pseudomonadota</taxon>
        <taxon>Alphaproteobacteria</taxon>
        <taxon>Kordiimonadales</taxon>
        <taxon>Temperatibacteraceae</taxon>
        <taxon>Temperatibacter</taxon>
    </lineage>
</organism>
<keyword evidence="2" id="KW-1185">Reference proteome</keyword>
<dbReference type="Gene3D" id="1.10.357.10">
    <property type="entry name" value="Tetracycline Repressor, domain 2"/>
    <property type="match status" value="1"/>
</dbReference>
<name>A0AA52EIN0_9PROT</name>
<evidence type="ECO:0000313" key="2">
    <source>
        <dbReference type="Proteomes" id="UP001268683"/>
    </source>
</evidence>
<dbReference type="AlphaFoldDB" id="A0AA52EIN0"/>
<dbReference type="Proteomes" id="UP001268683">
    <property type="component" value="Chromosome"/>
</dbReference>
<protein>
    <submittedName>
        <fullName evidence="1">TetR/AcrR family transcriptional regulator</fullName>
    </submittedName>
</protein>
<dbReference type="InterPro" id="IPR023772">
    <property type="entry name" value="DNA-bd_HTH_TetR-type_CS"/>
</dbReference>
<dbReference type="InterPro" id="IPR009057">
    <property type="entry name" value="Homeodomain-like_sf"/>
</dbReference>
<reference evidence="1" key="1">
    <citation type="submission" date="2023-04" db="EMBL/GenBank/DDBJ databases">
        <title>Complete genome sequence of Temperatibacter marinus.</title>
        <authorList>
            <person name="Rong J.-C."/>
            <person name="Yi M.-L."/>
            <person name="Zhao Q."/>
        </authorList>
    </citation>
    <scope>NUCLEOTIDE SEQUENCE</scope>
    <source>
        <strain evidence="1">NBRC 110045</strain>
    </source>
</reference>
<sequence>MTVVKKKSHNDGRKARSLKSREAIKKALGDLMSEGVRIPTAQQVSDRAKVGIRTVFRHFDDMESLFYSLHEDIKESEYGFLRQSIIEGPLEERVDAFLRARHVLYIKYREMILSTLSQLWKYQALKNTYEDLNSIFKQHLFLCLPELKGKDVPTQQFVEALVSFEAWNRLTRHQGMSRDDAKDLLQGQLESLLK</sequence>
<dbReference type="RefSeq" id="WP_310798845.1">
    <property type="nucleotide sequence ID" value="NZ_CP123872.1"/>
</dbReference>
<gene>
    <name evidence="1" type="ORF">QGN29_01295</name>
</gene>
<dbReference type="KEGG" id="tmk:QGN29_01295"/>
<dbReference type="SUPFAM" id="SSF46689">
    <property type="entry name" value="Homeodomain-like"/>
    <property type="match status" value="1"/>
</dbReference>
<dbReference type="EMBL" id="CP123872">
    <property type="protein sequence ID" value="WND02999.1"/>
    <property type="molecule type" value="Genomic_DNA"/>
</dbReference>
<evidence type="ECO:0000313" key="1">
    <source>
        <dbReference type="EMBL" id="WND02999.1"/>
    </source>
</evidence>